<keyword evidence="3" id="KW-0560">Oxidoreductase</keyword>
<keyword evidence="2" id="KW-0732">Signal</keyword>
<proteinExistence type="evidence at transcript level"/>
<evidence type="ECO:0000313" key="3">
    <source>
        <dbReference type="EMBL" id="CEO86946.1"/>
    </source>
</evidence>
<dbReference type="GO" id="GO:0051213">
    <property type="term" value="F:dioxygenase activity"/>
    <property type="evidence" value="ECO:0007669"/>
    <property type="project" value="UniProtKB-KW"/>
</dbReference>
<dbReference type="EMBL" id="LN810036">
    <property type="protein sequence ID" value="CEO86946.1"/>
    <property type="molecule type" value="mRNA"/>
</dbReference>
<feature type="chain" id="PRO_5002119923" evidence="2">
    <location>
        <begin position="25"/>
        <end position="63"/>
    </location>
</feature>
<name>A0A0B7MG67_MOUSE</name>
<feature type="compositionally biased region" description="Basic and acidic residues" evidence="1">
    <location>
        <begin position="32"/>
        <end position="45"/>
    </location>
</feature>
<evidence type="ECO:0000256" key="1">
    <source>
        <dbReference type="SAM" id="MobiDB-lite"/>
    </source>
</evidence>
<feature type="region of interest" description="Disordered" evidence="1">
    <location>
        <begin position="28"/>
        <end position="63"/>
    </location>
</feature>
<feature type="non-terminal residue" evidence="3">
    <location>
        <position position="63"/>
    </location>
</feature>
<reference evidence="3" key="1">
    <citation type="submission" date="2015-01" db="EMBL/GenBank/DDBJ databases">
        <title>Dynamic switching of active promoter and enhancer domains regulates Tet1 and Tet2 expression during cell state transitions between pluripotency and differentiation.</title>
        <authorList>
            <person name="Sohni A."/>
            <person name="Bartoccetti M."/>
            <person name="Khoueiry R."/>
            <person name="Spans L."/>
            <person name="Vande Velde J."/>
            <person name="De Troyer L."/>
            <person name="Pulakanti K."/>
            <person name="Claessens F."/>
            <person name="Rao S."/>
            <person name="Koh K."/>
        </authorList>
    </citation>
    <scope>NUCLEOTIDE SEQUENCE</scope>
    <source>
        <strain evidence="3">C57BL/6x129/sv</strain>
        <tissue evidence="3">Embryonic Stem cells</tissue>
    </source>
</reference>
<dbReference type="AGR" id="MGI:1098693"/>
<dbReference type="MGI" id="MGI:1098693">
    <property type="gene designation" value="Tet1"/>
</dbReference>
<keyword evidence="3" id="KW-0223">Dioxygenase</keyword>
<evidence type="ECO:0000313" key="4">
    <source>
        <dbReference type="MGI" id="MGI:1098693"/>
    </source>
</evidence>
<evidence type="ECO:0000256" key="2">
    <source>
        <dbReference type="SAM" id="SignalP"/>
    </source>
</evidence>
<feature type="signal peptide" evidence="2">
    <location>
        <begin position="1"/>
        <end position="24"/>
    </location>
</feature>
<gene>
    <name evidence="3 4" type="primary">Tet1</name>
</gene>
<accession>A0A0B7MG67</accession>
<organism evidence="3">
    <name type="scientific">Mus musculus</name>
    <name type="common">Mouse</name>
    <dbReference type="NCBI Taxonomy" id="10090"/>
    <lineage>
        <taxon>Eukaryota</taxon>
        <taxon>Metazoa</taxon>
        <taxon>Chordata</taxon>
        <taxon>Craniata</taxon>
        <taxon>Vertebrata</taxon>
        <taxon>Euteleostomi</taxon>
        <taxon>Mammalia</taxon>
        <taxon>Eutheria</taxon>
        <taxon>Euarchontoglires</taxon>
        <taxon>Glires</taxon>
        <taxon>Rodentia</taxon>
        <taxon>Myomorpha</taxon>
        <taxon>Muroidea</taxon>
        <taxon>Muridae</taxon>
        <taxon>Murinae</taxon>
        <taxon>Mus</taxon>
        <taxon>Mus</taxon>
    </lineage>
</organism>
<dbReference type="AlphaFoldDB" id="A0A0B7MG67"/>
<sequence>MTLCPAFLHLYLLCSHVSVPPRKAFQISQNKATEKERHPDEDKNIKAGCQTWGISEGSEPRKT</sequence>
<protein>
    <submittedName>
        <fullName evidence="3">Tet methylcytosine dioxygenase 1</fullName>
    </submittedName>
</protein>